<evidence type="ECO:0000313" key="1">
    <source>
        <dbReference type="EMBL" id="KAE9585954.1"/>
    </source>
</evidence>
<proteinExistence type="predicted"/>
<dbReference type="AlphaFoldDB" id="A0A6A4NER1"/>
<dbReference type="Proteomes" id="UP000447434">
    <property type="component" value="Chromosome 24"/>
</dbReference>
<comment type="caution">
    <text evidence="1">The sequence shown here is derived from an EMBL/GenBank/DDBJ whole genome shotgun (WGS) entry which is preliminary data.</text>
</comment>
<accession>A0A6A4NER1</accession>
<gene>
    <name evidence="1" type="ORF">Lalb_Chr24g0396791</name>
</gene>
<keyword evidence="2" id="KW-1185">Reference proteome</keyword>
<evidence type="ECO:0000313" key="2">
    <source>
        <dbReference type="Proteomes" id="UP000447434"/>
    </source>
</evidence>
<dbReference type="EMBL" id="WOCE01000024">
    <property type="protein sequence ID" value="KAE9585954.1"/>
    <property type="molecule type" value="Genomic_DNA"/>
</dbReference>
<name>A0A6A4NER1_LUPAL</name>
<organism evidence="1 2">
    <name type="scientific">Lupinus albus</name>
    <name type="common">White lupine</name>
    <name type="synonym">Lupinus termis</name>
    <dbReference type="NCBI Taxonomy" id="3870"/>
    <lineage>
        <taxon>Eukaryota</taxon>
        <taxon>Viridiplantae</taxon>
        <taxon>Streptophyta</taxon>
        <taxon>Embryophyta</taxon>
        <taxon>Tracheophyta</taxon>
        <taxon>Spermatophyta</taxon>
        <taxon>Magnoliopsida</taxon>
        <taxon>eudicotyledons</taxon>
        <taxon>Gunneridae</taxon>
        <taxon>Pentapetalae</taxon>
        <taxon>rosids</taxon>
        <taxon>fabids</taxon>
        <taxon>Fabales</taxon>
        <taxon>Fabaceae</taxon>
        <taxon>Papilionoideae</taxon>
        <taxon>50 kb inversion clade</taxon>
        <taxon>genistoids sensu lato</taxon>
        <taxon>core genistoids</taxon>
        <taxon>Genisteae</taxon>
        <taxon>Lupinus</taxon>
    </lineage>
</organism>
<sequence length="102" mass="11989">MEHYSSIFWSMFNRVRPPEFWGLYPCPVCLCRIASSLHVQYFDSEIKLEWMTILSVKQPSSKFNLSGFLICVSSHQSWPFIVSSGKFGWLFIWNCCICYCIV</sequence>
<reference evidence="2" key="1">
    <citation type="journal article" date="2020" name="Nat. Commun.">
        <title>Genome sequence of the cluster root forming white lupin.</title>
        <authorList>
            <person name="Hufnagel B."/>
            <person name="Marques A."/>
            <person name="Soriano A."/>
            <person name="Marques L."/>
            <person name="Divol F."/>
            <person name="Doumas P."/>
            <person name="Sallet E."/>
            <person name="Mancinotti D."/>
            <person name="Carrere S."/>
            <person name="Marande W."/>
            <person name="Arribat S."/>
            <person name="Keller J."/>
            <person name="Huneau C."/>
            <person name="Blein T."/>
            <person name="Aime D."/>
            <person name="Laguerre M."/>
            <person name="Taylor J."/>
            <person name="Schubert V."/>
            <person name="Nelson M."/>
            <person name="Geu-Flores F."/>
            <person name="Crespi M."/>
            <person name="Gallardo-Guerrero K."/>
            <person name="Delaux P.-M."/>
            <person name="Salse J."/>
            <person name="Berges H."/>
            <person name="Guyot R."/>
            <person name="Gouzy J."/>
            <person name="Peret B."/>
        </authorList>
    </citation>
    <scope>NUCLEOTIDE SEQUENCE [LARGE SCALE GENOMIC DNA]</scope>
    <source>
        <strain evidence="2">cv. Amiga</strain>
    </source>
</reference>
<protein>
    <submittedName>
        <fullName evidence="1">Uncharacterized protein</fullName>
    </submittedName>
</protein>